<dbReference type="RefSeq" id="XP_008717229.1">
    <property type="nucleotide sequence ID" value="XM_008719007.1"/>
</dbReference>
<sequence>MAPRLIAVVGATGTQGGAVARLLLQWPEEYRVRAITRNTTSEAAEALLSAGAEVFQADQNDEDQMNDAFEGCWGVFAVTTSYDPAVIKRPELEEEHGRTMARAASRSGVECYVWSTLPSSKQLTRGEVEARIYDSKHLVDAYIQELGLPSTFILTATFYENLITRKHAVYIKDEDRIEFRHPVIEEDTGLQMVWIEKDLSAIVKAVLDEWDAKKDELNHQYLFASSGRVTYSDLVHLIQKVSGKPTKYVLETSSGIPERDKLFKMYNRFKQNYPGFVAPDPQVLALGVRLAEPEDFVRERILPALGL</sequence>
<keyword evidence="5" id="KW-1185">Reference proteome</keyword>
<dbReference type="Gene3D" id="3.90.25.10">
    <property type="entry name" value="UDP-galactose 4-epimerase, domain 1"/>
    <property type="match status" value="1"/>
</dbReference>
<evidence type="ECO:0000256" key="1">
    <source>
        <dbReference type="ARBA" id="ARBA00006328"/>
    </source>
</evidence>
<dbReference type="STRING" id="1220924.W2RV71"/>
<dbReference type="InterPro" id="IPR051164">
    <property type="entry name" value="NmrA-like_oxidored"/>
</dbReference>
<dbReference type="InterPro" id="IPR008030">
    <property type="entry name" value="NmrA-like"/>
</dbReference>
<dbReference type="eggNOG" id="ENOG502RSCI">
    <property type="taxonomic scope" value="Eukaryota"/>
</dbReference>
<accession>W2RV71</accession>
<dbReference type="SUPFAM" id="SSF51735">
    <property type="entry name" value="NAD(P)-binding Rossmann-fold domains"/>
    <property type="match status" value="1"/>
</dbReference>
<keyword evidence="2" id="KW-0521">NADP</keyword>
<evidence type="ECO:0000259" key="3">
    <source>
        <dbReference type="Pfam" id="PF05368"/>
    </source>
</evidence>
<feature type="domain" description="NmrA-like" evidence="3">
    <location>
        <begin position="5"/>
        <end position="249"/>
    </location>
</feature>
<dbReference type="EMBL" id="KB822720">
    <property type="protein sequence ID" value="ETN40386.1"/>
    <property type="molecule type" value="Genomic_DNA"/>
</dbReference>
<dbReference type="VEuPathDB" id="FungiDB:HMPREF1541_04663"/>
<dbReference type="OrthoDB" id="300709at2759"/>
<proteinExistence type="inferred from homology"/>
<protein>
    <recommendedName>
        <fullName evidence="3">NmrA-like domain-containing protein</fullName>
    </recommendedName>
</protein>
<evidence type="ECO:0000313" key="4">
    <source>
        <dbReference type="EMBL" id="ETN40386.1"/>
    </source>
</evidence>
<dbReference type="InParanoid" id="W2RV71"/>
<dbReference type="GO" id="GO:0005634">
    <property type="term" value="C:nucleus"/>
    <property type="evidence" value="ECO:0007669"/>
    <property type="project" value="TreeGrafter"/>
</dbReference>
<dbReference type="Gene3D" id="3.40.50.720">
    <property type="entry name" value="NAD(P)-binding Rossmann-like Domain"/>
    <property type="match status" value="1"/>
</dbReference>
<evidence type="ECO:0000256" key="2">
    <source>
        <dbReference type="ARBA" id="ARBA00022857"/>
    </source>
</evidence>
<dbReference type="CDD" id="cd05251">
    <property type="entry name" value="NmrA_like_SDR_a"/>
    <property type="match status" value="1"/>
</dbReference>
<gene>
    <name evidence="4" type="ORF">HMPREF1541_04663</name>
</gene>
<comment type="similarity">
    <text evidence="1">Belongs to the NmrA-type oxidoreductase family.</text>
</comment>
<organism evidence="4 5">
    <name type="scientific">Cyphellophora europaea (strain CBS 101466)</name>
    <name type="common">Phialophora europaea</name>
    <dbReference type="NCBI Taxonomy" id="1220924"/>
    <lineage>
        <taxon>Eukaryota</taxon>
        <taxon>Fungi</taxon>
        <taxon>Dikarya</taxon>
        <taxon>Ascomycota</taxon>
        <taxon>Pezizomycotina</taxon>
        <taxon>Eurotiomycetes</taxon>
        <taxon>Chaetothyriomycetidae</taxon>
        <taxon>Chaetothyriales</taxon>
        <taxon>Cyphellophoraceae</taxon>
        <taxon>Cyphellophora</taxon>
    </lineage>
</organism>
<dbReference type="HOGENOM" id="CLU_007383_8_2_1"/>
<dbReference type="PANTHER" id="PTHR42748">
    <property type="entry name" value="NITROGEN METABOLITE REPRESSION PROTEIN NMRA FAMILY MEMBER"/>
    <property type="match status" value="1"/>
</dbReference>
<name>W2RV71_CYPE1</name>
<dbReference type="InterPro" id="IPR036291">
    <property type="entry name" value="NAD(P)-bd_dom_sf"/>
</dbReference>
<reference evidence="4 5" key="1">
    <citation type="submission" date="2013-03" db="EMBL/GenBank/DDBJ databases">
        <title>The Genome Sequence of Phialophora europaea CBS 101466.</title>
        <authorList>
            <consortium name="The Broad Institute Genomics Platform"/>
            <person name="Cuomo C."/>
            <person name="de Hoog S."/>
            <person name="Gorbushina A."/>
            <person name="Walker B."/>
            <person name="Young S.K."/>
            <person name="Zeng Q."/>
            <person name="Gargeya S."/>
            <person name="Fitzgerald M."/>
            <person name="Haas B."/>
            <person name="Abouelleil A."/>
            <person name="Allen A.W."/>
            <person name="Alvarado L."/>
            <person name="Arachchi H.M."/>
            <person name="Berlin A.M."/>
            <person name="Chapman S.B."/>
            <person name="Gainer-Dewar J."/>
            <person name="Goldberg J."/>
            <person name="Griggs A."/>
            <person name="Gujja S."/>
            <person name="Hansen M."/>
            <person name="Howarth C."/>
            <person name="Imamovic A."/>
            <person name="Ireland A."/>
            <person name="Larimer J."/>
            <person name="McCowan C."/>
            <person name="Murphy C."/>
            <person name="Pearson M."/>
            <person name="Poon T.W."/>
            <person name="Priest M."/>
            <person name="Roberts A."/>
            <person name="Saif S."/>
            <person name="Shea T."/>
            <person name="Sisk P."/>
            <person name="Sykes S."/>
            <person name="Wortman J."/>
            <person name="Nusbaum C."/>
            <person name="Birren B."/>
        </authorList>
    </citation>
    <scope>NUCLEOTIDE SEQUENCE [LARGE SCALE GENOMIC DNA]</scope>
    <source>
        <strain evidence="4 5">CBS 101466</strain>
    </source>
</reference>
<evidence type="ECO:0000313" key="5">
    <source>
        <dbReference type="Proteomes" id="UP000030752"/>
    </source>
</evidence>
<dbReference type="GeneID" id="19972002"/>
<dbReference type="Proteomes" id="UP000030752">
    <property type="component" value="Unassembled WGS sequence"/>
</dbReference>
<dbReference type="PANTHER" id="PTHR42748:SF31">
    <property type="entry name" value="NMRA-LIKE DOMAIN-CONTAINING PROTEIN-RELATED"/>
    <property type="match status" value="1"/>
</dbReference>
<dbReference type="Pfam" id="PF05368">
    <property type="entry name" value="NmrA"/>
    <property type="match status" value="1"/>
</dbReference>
<dbReference type="AlphaFoldDB" id="W2RV71"/>